<evidence type="ECO:0000313" key="9">
    <source>
        <dbReference type="Proteomes" id="UP000198878"/>
    </source>
</evidence>
<dbReference type="GO" id="GO:0030170">
    <property type="term" value="F:pyridoxal phosphate binding"/>
    <property type="evidence" value="ECO:0007669"/>
    <property type="project" value="InterPro"/>
</dbReference>
<dbReference type="InterPro" id="IPR004839">
    <property type="entry name" value="Aminotransferase_I/II_large"/>
</dbReference>
<sequence length="281" mass="29399">MRAAFDRRRRTMIRMLGEIDGLRCAEPDGAFYVDVSAKDVLGRQIDGRRPGTTAELAAVLLEAAEVAVVPGEAFGGPGYLRLSYAPGRRRPGGRHQRGSASCSPAADPLVTGQVSVSSQLPRPPATSSWAGAAGRPRLDLGLAFLRPAWGAADDDVGLGKRVGVGVPRAPVGDRAVGDAEPAGDFDHVDVAVGRVRVRRRTVRDLALAVAHPANLAGTAAVTWALTSACSPSPAPPARPAKRGPPAGTAPSAARRLPTSPVRQAGRRRRERRSCQAARARC</sequence>
<dbReference type="InterPro" id="IPR050596">
    <property type="entry name" value="AspAT/PAT-like"/>
</dbReference>
<organism evidence="8 9">
    <name type="scientific">Amycolatopsis pretoriensis</name>
    <dbReference type="NCBI Taxonomy" id="218821"/>
    <lineage>
        <taxon>Bacteria</taxon>
        <taxon>Bacillati</taxon>
        <taxon>Actinomycetota</taxon>
        <taxon>Actinomycetes</taxon>
        <taxon>Pseudonocardiales</taxon>
        <taxon>Pseudonocardiaceae</taxon>
        <taxon>Amycolatopsis</taxon>
    </lineage>
</organism>
<keyword evidence="9" id="KW-1185">Reference proteome</keyword>
<dbReference type="GO" id="GO:0008483">
    <property type="term" value="F:transaminase activity"/>
    <property type="evidence" value="ECO:0007669"/>
    <property type="project" value="UniProtKB-KW"/>
</dbReference>
<dbReference type="EMBL" id="FNUJ01000012">
    <property type="protein sequence ID" value="SEF37153.1"/>
    <property type="molecule type" value="Genomic_DNA"/>
</dbReference>
<evidence type="ECO:0000256" key="1">
    <source>
        <dbReference type="ARBA" id="ARBA00001933"/>
    </source>
</evidence>
<reference evidence="9" key="1">
    <citation type="submission" date="2016-10" db="EMBL/GenBank/DDBJ databases">
        <authorList>
            <person name="Varghese N."/>
            <person name="Submissions S."/>
        </authorList>
    </citation>
    <scope>NUCLEOTIDE SEQUENCE [LARGE SCALE GENOMIC DNA]</scope>
    <source>
        <strain evidence="9">DSM 44654</strain>
    </source>
</reference>
<keyword evidence="4 8" id="KW-0808">Transferase</keyword>
<dbReference type="Proteomes" id="UP000198878">
    <property type="component" value="Unassembled WGS sequence"/>
</dbReference>
<comment type="similarity">
    <text evidence="2">Belongs to the class-I pyridoxal-phosphate-dependent aminotransferase family.</text>
</comment>
<evidence type="ECO:0000256" key="5">
    <source>
        <dbReference type="ARBA" id="ARBA00022898"/>
    </source>
</evidence>
<dbReference type="Gene3D" id="3.90.1150.10">
    <property type="entry name" value="Aspartate Aminotransferase, domain 1"/>
    <property type="match status" value="1"/>
</dbReference>
<comment type="cofactor">
    <cofactor evidence="1">
        <name>pyridoxal 5'-phosphate</name>
        <dbReference type="ChEBI" id="CHEBI:597326"/>
    </cofactor>
</comment>
<feature type="region of interest" description="Disordered" evidence="6">
    <location>
        <begin position="85"/>
        <end position="132"/>
    </location>
</feature>
<feature type="compositionally biased region" description="Basic residues" evidence="6">
    <location>
        <begin position="87"/>
        <end position="97"/>
    </location>
</feature>
<evidence type="ECO:0000313" key="8">
    <source>
        <dbReference type="EMBL" id="SEF37153.1"/>
    </source>
</evidence>
<dbReference type="STRING" id="218821.SAMN05421837_112266"/>
<evidence type="ECO:0000256" key="6">
    <source>
        <dbReference type="SAM" id="MobiDB-lite"/>
    </source>
</evidence>
<feature type="domain" description="Aminotransferase class I/classII large" evidence="7">
    <location>
        <begin position="1"/>
        <end position="85"/>
    </location>
</feature>
<dbReference type="PANTHER" id="PTHR46383">
    <property type="entry name" value="ASPARTATE AMINOTRANSFERASE"/>
    <property type="match status" value="1"/>
</dbReference>
<gene>
    <name evidence="8" type="ORF">SAMN05421837_112266</name>
</gene>
<protein>
    <submittedName>
        <fullName evidence="8">Aminotransferase class I and II</fullName>
    </submittedName>
</protein>
<dbReference type="GO" id="GO:0006520">
    <property type="term" value="P:amino acid metabolic process"/>
    <property type="evidence" value="ECO:0007669"/>
    <property type="project" value="InterPro"/>
</dbReference>
<dbReference type="PANTHER" id="PTHR46383:SF1">
    <property type="entry name" value="ASPARTATE AMINOTRANSFERASE"/>
    <property type="match status" value="1"/>
</dbReference>
<feature type="compositionally biased region" description="Polar residues" evidence="6">
    <location>
        <begin position="112"/>
        <end position="129"/>
    </location>
</feature>
<proteinExistence type="inferred from homology"/>
<dbReference type="InterPro" id="IPR015422">
    <property type="entry name" value="PyrdxlP-dep_Trfase_small"/>
</dbReference>
<evidence type="ECO:0000256" key="2">
    <source>
        <dbReference type="ARBA" id="ARBA00007441"/>
    </source>
</evidence>
<feature type="region of interest" description="Disordered" evidence="6">
    <location>
        <begin position="228"/>
        <end position="281"/>
    </location>
</feature>
<dbReference type="SUPFAM" id="SSF53383">
    <property type="entry name" value="PLP-dependent transferases"/>
    <property type="match status" value="1"/>
</dbReference>
<evidence type="ECO:0000256" key="4">
    <source>
        <dbReference type="ARBA" id="ARBA00022679"/>
    </source>
</evidence>
<keyword evidence="3 8" id="KW-0032">Aminotransferase</keyword>
<dbReference type="Pfam" id="PF00155">
    <property type="entry name" value="Aminotran_1_2"/>
    <property type="match status" value="1"/>
</dbReference>
<keyword evidence="5" id="KW-0663">Pyridoxal phosphate</keyword>
<dbReference type="AlphaFoldDB" id="A0A1H5RFJ9"/>
<accession>A0A1H5RFJ9</accession>
<name>A0A1H5RFJ9_9PSEU</name>
<evidence type="ECO:0000256" key="3">
    <source>
        <dbReference type="ARBA" id="ARBA00022576"/>
    </source>
</evidence>
<dbReference type="InterPro" id="IPR015424">
    <property type="entry name" value="PyrdxlP-dep_Trfase"/>
</dbReference>
<evidence type="ECO:0000259" key="7">
    <source>
        <dbReference type="Pfam" id="PF00155"/>
    </source>
</evidence>